<dbReference type="InterPro" id="IPR029058">
    <property type="entry name" value="AB_hydrolase_fold"/>
</dbReference>
<evidence type="ECO:0000256" key="4">
    <source>
        <dbReference type="ARBA" id="ARBA00023180"/>
    </source>
</evidence>
<dbReference type="EMBL" id="NCKV01013639">
    <property type="protein sequence ID" value="RWS21123.1"/>
    <property type="molecule type" value="Genomic_DNA"/>
</dbReference>
<dbReference type="PANTHER" id="PTHR43918:SF4">
    <property type="entry name" value="CARBOXYLIC ESTER HYDROLASE"/>
    <property type="match status" value="1"/>
</dbReference>
<evidence type="ECO:0000256" key="3">
    <source>
        <dbReference type="ARBA" id="ARBA00022801"/>
    </source>
</evidence>
<sequence length="155" mass="17513">MVLAQRTKDLFKRVILESGGTAMGNLIFTENGLAENERMAELTGCYTIDDTDEESLNNTTEEDYNGFVSKSDEVVRCLQNVKVEQILKAQREIVIGENRFVTFVPRVLENDSMVGHNPNYLIRFEKNLGKHVHEILMGTVEDEGGMFLNGIMPLL</sequence>
<dbReference type="VEuPathDB" id="VectorBase:LDEU010917"/>
<dbReference type="InterPro" id="IPR002018">
    <property type="entry name" value="CarbesteraseB"/>
</dbReference>
<dbReference type="GO" id="GO:0005886">
    <property type="term" value="C:plasma membrane"/>
    <property type="evidence" value="ECO:0007669"/>
    <property type="project" value="TreeGrafter"/>
</dbReference>
<evidence type="ECO:0000313" key="6">
    <source>
        <dbReference type="EMBL" id="RWS21123.1"/>
    </source>
</evidence>
<evidence type="ECO:0000256" key="1">
    <source>
        <dbReference type="ARBA" id="ARBA00005964"/>
    </source>
</evidence>
<accession>A0A443S0W8</accession>
<feature type="non-terminal residue" evidence="6">
    <location>
        <position position="155"/>
    </location>
</feature>
<keyword evidence="7" id="KW-1185">Reference proteome</keyword>
<dbReference type="GO" id="GO:0019695">
    <property type="term" value="P:choline metabolic process"/>
    <property type="evidence" value="ECO:0007669"/>
    <property type="project" value="TreeGrafter"/>
</dbReference>
<keyword evidence="2" id="KW-0719">Serine esterase</keyword>
<dbReference type="GO" id="GO:0006581">
    <property type="term" value="P:acetylcholine catabolic process"/>
    <property type="evidence" value="ECO:0007669"/>
    <property type="project" value="TreeGrafter"/>
</dbReference>
<keyword evidence="3" id="KW-0378">Hydrolase</keyword>
<dbReference type="InterPro" id="IPR050654">
    <property type="entry name" value="AChE-related_enzymes"/>
</dbReference>
<dbReference type="SUPFAM" id="SSF53474">
    <property type="entry name" value="alpha/beta-Hydrolases"/>
    <property type="match status" value="1"/>
</dbReference>
<dbReference type="GO" id="GO:0005615">
    <property type="term" value="C:extracellular space"/>
    <property type="evidence" value="ECO:0007669"/>
    <property type="project" value="TreeGrafter"/>
</dbReference>
<comment type="caution">
    <text evidence="6">The sequence shown here is derived from an EMBL/GenBank/DDBJ whole genome shotgun (WGS) entry which is preliminary data.</text>
</comment>
<protein>
    <recommendedName>
        <fullName evidence="5">Carboxylesterase type B domain-containing protein</fullName>
    </recommendedName>
</protein>
<dbReference type="Pfam" id="PF00135">
    <property type="entry name" value="COesterase"/>
    <property type="match status" value="1"/>
</dbReference>
<dbReference type="Gene3D" id="3.40.50.1820">
    <property type="entry name" value="alpha/beta hydrolase"/>
    <property type="match status" value="1"/>
</dbReference>
<gene>
    <name evidence="6" type="ORF">B4U80_11928</name>
</gene>
<comment type="similarity">
    <text evidence="1">Belongs to the type-B carboxylesterase/lipase family.</text>
</comment>
<organism evidence="6 7">
    <name type="scientific">Leptotrombidium deliense</name>
    <dbReference type="NCBI Taxonomy" id="299467"/>
    <lineage>
        <taxon>Eukaryota</taxon>
        <taxon>Metazoa</taxon>
        <taxon>Ecdysozoa</taxon>
        <taxon>Arthropoda</taxon>
        <taxon>Chelicerata</taxon>
        <taxon>Arachnida</taxon>
        <taxon>Acari</taxon>
        <taxon>Acariformes</taxon>
        <taxon>Trombidiformes</taxon>
        <taxon>Prostigmata</taxon>
        <taxon>Anystina</taxon>
        <taxon>Parasitengona</taxon>
        <taxon>Trombiculoidea</taxon>
        <taxon>Trombiculidae</taxon>
        <taxon>Leptotrombidium</taxon>
    </lineage>
</organism>
<evidence type="ECO:0000259" key="5">
    <source>
        <dbReference type="Pfam" id="PF00135"/>
    </source>
</evidence>
<name>A0A443S0W8_9ACAR</name>
<proteinExistence type="inferred from homology"/>
<evidence type="ECO:0000256" key="2">
    <source>
        <dbReference type="ARBA" id="ARBA00022487"/>
    </source>
</evidence>
<reference evidence="6 7" key="1">
    <citation type="journal article" date="2018" name="Gigascience">
        <title>Genomes of trombidid mites reveal novel predicted allergens and laterally-transferred genes associated with secondary metabolism.</title>
        <authorList>
            <person name="Dong X."/>
            <person name="Chaisiri K."/>
            <person name="Xia D."/>
            <person name="Armstrong S.D."/>
            <person name="Fang Y."/>
            <person name="Donnelly M.J."/>
            <person name="Kadowaki T."/>
            <person name="McGarry J.W."/>
            <person name="Darby A.C."/>
            <person name="Makepeace B.L."/>
        </authorList>
    </citation>
    <scope>NUCLEOTIDE SEQUENCE [LARGE SCALE GENOMIC DNA]</scope>
    <source>
        <strain evidence="6">UoL-UT</strain>
    </source>
</reference>
<dbReference type="PANTHER" id="PTHR43918">
    <property type="entry name" value="ACETYLCHOLINESTERASE"/>
    <property type="match status" value="1"/>
</dbReference>
<dbReference type="AlphaFoldDB" id="A0A443S0W8"/>
<evidence type="ECO:0000313" key="7">
    <source>
        <dbReference type="Proteomes" id="UP000288716"/>
    </source>
</evidence>
<dbReference type="Proteomes" id="UP000288716">
    <property type="component" value="Unassembled WGS sequence"/>
</dbReference>
<feature type="domain" description="Carboxylesterase type B" evidence="5">
    <location>
        <begin position="2"/>
        <end position="152"/>
    </location>
</feature>
<keyword evidence="4" id="KW-0325">Glycoprotein</keyword>
<dbReference type="GO" id="GO:0003990">
    <property type="term" value="F:acetylcholinesterase activity"/>
    <property type="evidence" value="ECO:0007669"/>
    <property type="project" value="TreeGrafter"/>
</dbReference>